<proteinExistence type="predicted"/>
<evidence type="ECO:0000259" key="10">
    <source>
        <dbReference type="Pfam" id="PF24878"/>
    </source>
</evidence>
<feature type="domain" description="Putative mannosyltransferase YkcA/B-like C-terminal" evidence="10">
    <location>
        <begin position="540"/>
        <end position="617"/>
    </location>
</feature>
<evidence type="ECO:0000259" key="9">
    <source>
        <dbReference type="Pfam" id="PF13231"/>
    </source>
</evidence>
<dbReference type="InterPro" id="IPR056785">
    <property type="entry name" value="YkcA/B-like_C"/>
</dbReference>
<evidence type="ECO:0000256" key="4">
    <source>
        <dbReference type="ARBA" id="ARBA00022679"/>
    </source>
</evidence>
<feature type="transmembrane region" description="Helical" evidence="8">
    <location>
        <begin position="32"/>
        <end position="49"/>
    </location>
</feature>
<dbReference type="Pfam" id="PF24878">
    <property type="entry name" value="YkcB_C"/>
    <property type="match status" value="1"/>
</dbReference>
<feature type="transmembrane region" description="Helical" evidence="8">
    <location>
        <begin position="206"/>
        <end position="222"/>
    </location>
</feature>
<feature type="transmembrane region" description="Helical" evidence="8">
    <location>
        <begin position="488"/>
        <end position="510"/>
    </location>
</feature>
<evidence type="ECO:0000256" key="8">
    <source>
        <dbReference type="SAM" id="Phobius"/>
    </source>
</evidence>
<dbReference type="GO" id="GO:0016763">
    <property type="term" value="F:pentosyltransferase activity"/>
    <property type="evidence" value="ECO:0007669"/>
    <property type="project" value="TreeGrafter"/>
</dbReference>
<gene>
    <name evidence="11" type="ORF">KDAU_21320</name>
</gene>
<evidence type="ECO:0000313" key="12">
    <source>
        <dbReference type="Proteomes" id="UP000287224"/>
    </source>
</evidence>
<organism evidence="11 12">
    <name type="scientific">Dictyobacter aurantiacus</name>
    <dbReference type="NCBI Taxonomy" id="1936993"/>
    <lineage>
        <taxon>Bacteria</taxon>
        <taxon>Bacillati</taxon>
        <taxon>Chloroflexota</taxon>
        <taxon>Ktedonobacteria</taxon>
        <taxon>Ktedonobacterales</taxon>
        <taxon>Dictyobacteraceae</taxon>
        <taxon>Dictyobacter</taxon>
    </lineage>
</organism>
<dbReference type="GO" id="GO:0005886">
    <property type="term" value="C:plasma membrane"/>
    <property type="evidence" value="ECO:0007669"/>
    <property type="project" value="UniProtKB-SubCell"/>
</dbReference>
<feature type="transmembrane region" description="Helical" evidence="8">
    <location>
        <begin position="366"/>
        <end position="387"/>
    </location>
</feature>
<comment type="subcellular location">
    <subcellularLocation>
        <location evidence="1">Cell membrane</location>
        <topology evidence="1">Multi-pass membrane protein</topology>
    </subcellularLocation>
</comment>
<evidence type="ECO:0000256" key="2">
    <source>
        <dbReference type="ARBA" id="ARBA00022475"/>
    </source>
</evidence>
<name>A0A401ZD85_9CHLR</name>
<dbReference type="PANTHER" id="PTHR33908">
    <property type="entry name" value="MANNOSYLTRANSFERASE YKCB-RELATED"/>
    <property type="match status" value="1"/>
</dbReference>
<keyword evidence="7 8" id="KW-0472">Membrane</keyword>
<keyword evidence="2" id="KW-1003">Cell membrane</keyword>
<evidence type="ECO:0000256" key="7">
    <source>
        <dbReference type="ARBA" id="ARBA00023136"/>
    </source>
</evidence>
<evidence type="ECO:0000256" key="6">
    <source>
        <dbReference type="ARBA" id="ARBA00022989"/>
    </source>
</evidence>
<evidence type="ECO:0000313" key="11">
    <source>
        <dbReference type="EMBL" id="GCE04803.1"/>
    </source>
</evidence>
<comment type="caution">
    <text evidence="11">The sequence shown here is derived from an EMBL/GenBank/DDBJ whole genome shotgun (WGS) entry which is preliminary data.</text>
</comment>
<dbReference type="InterPro" id="IPR050297">
    <property type="entry name" value="LipidA_mod_glycosyltrf_83"/>
</dbReference>
<evidence type="ECO:0000256" key="5">
    <source>
        <dbReference type="ARBA" id="ARBA00022692"/>
    </source>
</evidence>
<feature type="transmembrane region" description="Helical" evidence="8">
    <location>
        <begin position="159"/>
        <end position="176"/>
    </location>
</feature>
<evidence type="ECO:0000256" key="1">
    <source>
        <dbReference type="ARBA" id="ARBA00004651"/>
    </source>
</evidence>
<dbReference type="InterPro" id="IPR038731">
    <property type="entry name" value="RgtA/B/C-like"/>
</dbReference>
<feature type="transmembrane region" description="Helical" evidence="8">
    <location>
        <begin position="303"/>
        <end position="326"/>
    </location>
</feature>
<evidence type="ECO:0000256" key="3">
    <source>
        <dbReference type="ARBA" id="ARBA00022676"/>
    </source>
</evidence>
<feature type="transmembrane region" description="Helical" evidence="8">
    <location>
        <begin position="102"/>
        <end position="126"/>
    </location>
</feature>
<feature type="transmembrane region" description="Helical" evidence="8">
    <location>
        <begin position="399"/>
        <end position="418"/>
    </location>
</feature>
<keyword evidence="5 8" id="KW-0812">Transmembrane</keyword>
<dbReference type="Pfam" id="PF13231">
    <property type="entry name" value="PMT_2"/>
    <property type="match status" value="1"/>
</dbReference>
<dbReference type="AlphaFoldDB" id="A0A401ZD85"/>
<reference evidence="12" key="1">
    <citation type="submission" date="2018-12" db="EMBL/GenBank/DDBJ databases">
        <title>Tengunoibacter tsumagoiensis gen. nov., sp. nov., Dictyobacter kobayashii sp. nov., D. alpinus sp. nov., and D. joshuensis sp. nov. and description of Dictyobacteraceae fam. nov. within the order Ktedonobacterales isolated from Tengu-no-mugimeshi.</title>
        <authorList>
            <person name="Wang C.M."/>
            <person name="Zheng Y."/>
            <person name="Sakai Y."/>
            <person name="Toyoda A."/>
            <person name="Minakuchi Y."/>
            <person name="Abe K."/>
            <person name="Yokota A."/>
            <person name="Yabe S."/>
        </authorList>
    </citation>
    <scope>NUCLEOTIDE SEQUENCE [LARGE SCALE GENOMIC DNA]</scope>
    <source>
        <strain evidence="12">S-27</strain>
    </source>
</reference>
<dbReference type="PANTHER" id="PTHR33908:SF3">
    <property type="entry name" value="UNDECAPRENYL PHOSPHATE-ALPHA-4-AMINO-4-DEOXY-L-ARABINOSE ARABINOSYL TRANSFERASE"/>
    <property type="match status" value="1"/>
</dbReference>
<feature type="transmembrane region" description="Helical" evidence="8">
    <location>
        <begin position="424"/>
        <end position="441"/>
    </location>
</feature>
<feature type="transmembrane region" description="Helical" evidence="8">
    <location>
        <begin position="229"/>
        <end position="248"/>
    </location>
</feature>
<dbReference type="Proteomes" id="UP000287224">
    <property type="component" value="Unassembled WGS sequence"/>
</dbReference>
<sequence>MPKTVITSPVQVQKHAGQVEEPRQSMLLWHKIALGVILAIAAFFNFFALDKQDFYEYYYAAAVKSMQLNWHNMLFAAFDPGGFLAIDKPPLGFWTQALSTRIFGYSVFSIALPGALAGVLTVAVMFHLVRRTFGPLAGLLAALVLALSPINVVTDRNNIVDGVLILVVLLATWMMSKATETGRLRWLCLCAVLLGLGFNIKYLQAYMVIPALVLVYWLGAPLTKRKKIFHLALAMGVLLLISLCWVTIVDLTPPNQRPIIDSITSDSELDLAFGYNGAFRLNADNNVINYWAWEIGRPGIARFFIQPMAGQCGWLLPLALVSFFAWSRTRRKRQAYNRQDQAFVLWGSWLSIMLIFFSAAHFFHLYYLSMLTPAIAALVGAGIALLWQAYCRYGWHGWLLPYTLLATGIIQALFLIAYPMWSTMLAIAIAALSTALVLVRGQRFSSTKTRQQLHRQDARAKKAHVATRQHAANSDISHPIVEQHWQHITMFITAIGLLSLLLAPTAWITLALNPGGRVLPIAGPLLPKTRVSPLIADPVLEKYLLAHKGQAKFLLGTMNTEVASPFIIDTEQPVMALGGYGGNKSFLTRDQLIQRVDHGQIRFFLMPGSKDPTANWILSNCHRVPDKQWQSPNTTKYSVDGLWLYDCKGHA</sequence>
<feature type="transmembrane region" description="Helical" evidence="8">
    <location>
        <begin position="342"/>
        <end position="360"/>
    </location>
</feature>
<dbReference type="GO" id="GO:0009103">
    <property type="term" value="P:lipopolysaccharide biosynthetic process"/>
    <property type="evidence" value="ECO:0007669"/>
    <property type="project" value="UniProtKB-ARBA"/>
</dbReference>
<keyword evidence="4" id="KW-0808">Transferase</keyword>
<accession>A0A401ZD85</accession>
<dbReference type="RefSeq" id="WP_126595916.1">
    <property type="nucleotide sequence ID" value="NZ_BIFQ01000001.1"/>
</dbReference>
<dbReference type="GO" id="GO:0010041">
    <property type="term" value="P:response to iron(III) ion"/>
    <property type="evidence" value="ECO:0007669"/>
    <property type="project" value="TreeGrafter"/>
</dbReference>
<feature type="domain" description="Glycosyltransferase RgtA/B/C/D-like" evidence="9">
    <location>
        <begin position="87"/>
        <end position="245"/>
    </location>
</feature>
<keyword evidence="12" id="KW-1185">Reference proteome</keyword>
<dbReference type="EMBL" id="BIFQ01000001">
    <property type="protein sequence ID" value="GCE04803.1"/>
    <property type="molecule type" value="Genomic_DNA"/>
</dbReference>
<feature type="transmembrane region" description="Helical" evidence="8">
    <location>
        <begin position="133"/>
        <end position="153"/>
    </location>
</feature>
<protein>
    <submittedName>
        <fullName evidence="11">Uncharacterized protein</fullName>
    </submittedName>
</protein>
<dbReference type="OrthoDB" id="9810398at2"/>
<keyword evidence="6 8" id="KW-1133">Transmembrane helix</keyword>
<keyword evidence="3" id="KW-0328">Glycosyltransferase</keyword>